<comment type="caution">
    <text evidence="2">The sequence shown here is derived from an EMBL/GenBank/DDBJ whole genome shotgun (WGS) entry which is preliminary data.</text>
</comment>
<feature type="transmembrane region" description="Helical" evidence="1">
    <location>
        <begin position="76"/>
        <end position="94"/>
    </location>
</feature>
<proteinExistence type="predicted"/>
<feature type="transmembrane region" description="Helical" evidence="1">
    <location>
        <begin position="47"/>
        <end position="69"/>
    </location>
</feature>
<feature type="transmembrane region" description="Helical" evidence="1">
    <location>
        <begin position="333"/>
        <end position="355"/>
    </location>
</feature>
<feature type="transmembrane region" description="Helical" evidence="1">
    <location>
        <begin position="100"/>
        <end position="121"/>
    </location>
</feature>
<accession>A0ABP8LBI8</accession>
<feature type="transmembrane region" description="Helical" evidence="1">
    <location>
        <begin position="159"/>
        <end position="180"/>
    </location>
</feature>
<dbReference type="InterPro" id="IPR011701">
    <property type="entry name" value="MFS"/>
</dbReference>
<keyword evidence="3" id="KW-1185">Reference proteome</keyword>
<evidence type="ECO:0000256" key="1">
    <source>
        <dbReference type="SAM" id="Phobius"/>
    </source>
</evidence>
<dbReference type="Pfam" id="PF07690">
    <property type="entry name" value="MFS_1"/>
    <property type="match status" value="1"/>
</dbReference>
<feature type="transmembrane region" description="Helical" evidence="1">
    <location>
        <begin position="250"/>
        <end position="270"/>
    </location>
</feature>
<dbReference type="Gene3D" id="1.20.1250.20">
    <property type="entry name" value="MFS general substrate transporter like domains"/>
    <property type="match status" value="2"/>
</dbReference>
<feature type="transmembrane region" description="Helical" evidence="1">
    <location>
        <begin position="277"/>
        <end position="294"/>
    </location>
</feature>
<keyword evidence="1" id="KW-1133">Transmembrane helix</keyword>
<dbReference type="Proteomes" id="UP001500622">
    <property type="component" value="Unassembled WGS sequence"/>
</dbReference>
<keyword evidence="1" id="KW-0472">Membrane</keyword>
<dbReference type="PANTHER" id="PTHR23523">
    <property type="match status" value="1"/>
</dbReference>
<keyword evidence="1" id="KW-0812">Transmembrane</keyword>
<name>A0ABP8LBI8_9MICO</name>
<dbReference type="SUPFAM" id="SSF103473">
    <property type="entry name" value="MFS general substrate transporter"/>
    <property type="match status" value="1"/>
</dbReference>
<feature type="transmembrane region" description="Helical" evidence="1">
    <location>
        <begin position="300"/>
        <end position="321"/>
    </location>
</feature>
<evidence type="ECO:0000313" key="2">
    <source>
        <dbReference type="EMBL" id="GAA4425325.1"/>
    </source>
</evidence>
<sequence length="395" mass="39916">MTARSAGLGALIVAVVLVGLNLRAPIVGIAPLIPALSADLGLAPTTAGLLTSLPLLCFALVSPLVAPLARRLGPDGALLMGLGLLAVATVFRPWGSGLVLLAGTALVGVAVTVGNVVVPVIVRRDAGTRAPMVMAISTSAYGAGQGLTAAAAVPVADEIGWRGAMTFLAVPIVIALAVWLMRLRAARGGPVIVPAAGVPRGAVWRQVDAWWLALFFGMQATLFYSASTWLPTQLAQEASTGEELAGTALSIFHLMGITGTLAVPAVMRLLRGGVRAGIAFGALWSLFFAGLALAPELWPIWVVVGGFTQGAGIGLGLTLIAMRPVDADYGRDLSAMVQTAGYALAAAGPVLLGWVHEASGSWALVAWLCAGGGAVMCVAAPRAGAARPIGAPAGR</sequence>
<organism evidence="2 3">
    <name type="scientific">Georgenia halophila</name>
    <dbReference type="NCBI Taxonomy" id="620889"/>
    <lineage>
        <taxon>Bacteria</taxon>
        <taxon>Bacillati</taxon>
        <taxon>Actinomycetota</taxon>
        <taxon>Actinomycetes</taxon>
        <taxon>Micrococcales</taxon>
        <taxon>Bogoriellaceae</taxon>
        <taxon>Georgenia</taxon>
    </lineage>
</organism>
<protein>
    <submittedName>
        <fullName evidence="2">MFS transporter</fullName>
    </submittedName>
</protein>
<feature type="transmembrane region" description="Helical" evidence="1">
    <location>
        <begin position="209"/>
        <end position="230"/>
    </location>
</feature>
<dbReference type="InterPro" id="IPR052524">
    <property type="entry name" value="MFS_Cyanate_Porter"/>
</dbReference>
<feature type="transmembrane region" description="Helical" evidence="1">
    <location>
        <begin position="361"/>
        <end position="380"/>
    </location>
</feature>
<dbReference type="EMBL" id="BAABGN010000009">
    <property type="protein sequence ID" value="GAA4425325.1"/>
    <property type="molecule type" value="Genomic_DNA"/>
</dbReference>
<dbReference type="PANTHER" id="PTHR23523:SF2">
    <property type="entry name" value="2-NITROIMIDAZOLE TRANSPORTER"/>
    <property type="match status" value="1"/>
</dbReference>
<gene>
    <name evidence="2" type="ORF">GCM10023169_22910</name>
</gene>
<dbReference type="InterPro" id="IPR036259">
    <property type="entry name" value="MFS_trans_sf"/>
</dbReference>
<evidence type="ECO:0000313" key="3">
    <source>
        <dbReference type="Proteomes" id="UP001500622"/>
    </source>
</evidence>
<reference evidence="3" key="1">
    <citation type="journal article" date="2019" name="Int. J. Syst. Evol. Microbiol.">
        <title>The Global Catalogue of Microorganisms (GCM) 10K type strain sequencing project: providing services to taxonomists for standard genome sequencing and annotation.</title>
        <authorList>
            <consortium name="The Broad Institute Genomics Platform"/>
            <consortium name="The Broad Institute Genome Sequencing Center for Infectious Disease"/>
            <person name="Wu L."/>
            <person name="Ma J."/>
        </authorList>
    </citation>
    <scope>NUCLEOTIDE SEQUENCE [LARGE SCALE GENOMIC DNA]</scope>
    <source>
        <strain evidence="3">JCM 17810</strain>
    </source>
</reference>
<dbReference type="RefSeq" id="WP_345216390.1">
    <property type="nucleotide sequence ID" value="NZ_BAABGN010000009.1"/>
</dbReference>
<feature type="transmembrane region" description="Helical" evidence="1">
    <location>
        <begin position="133"/>
        <end position="153"/>
    </location>
</feature>